<geneLocation type="plasmid" evidence="3 4">
    <name>pSCATT</name>
</geneLocation>
<dbReference type="KEGG" id="scy:SCATT_p11470"/>
<gene>
    <name evidence="3" type="ordered locus">SCATT_p11470</name>
</gene>
<dbReference type="KEGG" id="sct:SCAT_p0593"/>
<keyword evidence="1" id="KW-0732">Signal</keyword>
<name>F8JMH9_STREN</name>
<accession>F8JMH9</accession>
<feature type="domain" description="Neprosin PEP catalytic" evidence="2">
    <location>
        <begin position="48"/>
        <end position="278"/>
    </location>
</feature>
<accession>G8XER7</accession>
<dbReference type="PANTHER" id="PTHR31589:SF110">
    <property type="entry name" value="PROTEIN, PUTATIVE (DUF239)-RELATED"/>
    <property type="match status" value="1"/>
</dbReference>
<sequence length="288" mass="29885">MAPLRKRLALAAVLTSALASLCAPAAGAATPSAVAPTVPPAARTAAATGPTCWYGACYDYVYGRQTTDTTGAEIRMAIAAPEVDPARDDEHSLQELSLQDTARKSTVEVGWTVDRGLNGDDRPHLFVYHWVDGQTSCYNGCGFVPVSRTVTAGMPLRAGHAARFAIRNLGGDWWIFYDHHAVGYFPGALWNGGYPRAQVVTAFGEVAADADDLPSCTDMGNGVPGASPGASWIAGYRLFGSADRPAFTVSASSPDAYGYGRATATSFRLGGPGSGRCPAAPPAPVTGG</sequence>
<protein>
    <recommendedName>
        <fullName evidence="2">Neprosin PEP catalytic domain-containing protein</fullName>
    </recommendedName>
</protein>
<evidence type="ECO:0000256" key="1">
    <source>
        <dbReference type="SAM" id="SignalP"/>
    </source>
</evidence>
<dbReference type="Pfam" id="PF03080">
    <property type="entry name" value="Neprosin"/>
    <property type="match status" value="1"/>
</dbReference>
<keyword evidence="3" id="KW-0614">Plasmid</keyword>
<feature type="chain" id="PRO_5038412308" description="Neprosin PEP catalytic domain-containing protein" evidence="1">
    <location>
        <begin position="26"/>
        <end position="288"/>
    </location>
</feature>
<reference evidence="4" key="1">
    <citation type="submission" date="2011-12" db="EMBL/GenBank/DDBJ databases">
        <title>Complete genome sequence of Streptomyces cattleya strain DSM 46488.</title>
        <authorList>
            <person name="Ou H.-Y."/>
            <person name="Li P."/>
            <person name="Zhao C."/>
            <person name="O'Hagan D."/>
            <person name="Deng Z."/>
        </authorList>
    </citation>
    <scope>NUCLEOTIDE SEQUENCE [LARGE SCALE GENOMIC DNA]</scope>
    <source>
        <strain evidence="4">ATCC 35852 / DSM 46488 / JCM 4925 / NBRC 14057 / NRRL 8057</strain>
        <plasmid evidence="4">Plasmid pSCATT</plasmid>
    </source>
</reference>
<feature type="signal peptide" evidence="1">
    <location>
        <begin position="1"/>
        <end position="25"/>
    </location>
</feature>
<dbReference type="PANTHER" id="PTHR31589">
    <property type="entry name" value="PROTEIN, PUTATIVE (DUF239)-RELATED-RELATED"/>
    <property type="match status" value="1"/>
</dbReference>
<evidence type="ECO:0000313" key="4">
    <source>
        <dbReference type="Proteomes" id="UP000007842"/>
    </source>
</evidence>
<keyword evidence="4" id="KW-1185">Reference proteome</keyword>
<evidence type="ECO:0000313" key="3">
    <source>
        <dbReference type="EMBL" id="AEW99340.1"/>
    </source>
</evidence>
<dbReference type="Proteomes" id="UP000007842">
    <property type="component" value="Plasmid pSCATT"/>
</dbReference>
<dbReference type="EMBL" id="CP003229">
    <property type="protein sequence ID" value="AEW99340.1"/>
    <property type="molecule type" value="Genomic_DNA"/>
</dbReference>
<dbReference type="AlphaFoldDB" id="F8JMH9"/>
<dbReference type="PATRIC" id="fig|1003195.11.peg.573"/>
<dbReference type="HOGENOM" id="CLU_996345_0_0_11"/>
<dbReference type="RefSeq" id="WP_014151048.1">
    <property type="nucleotide sequence ID" value="NC_016113.1"/>
</dbReference>
<dbReference type="OrthoDB" id="3285909at2"/>
<evidence type="ECO:0000259" key="2">
    <source>
        <dbReference type="PROSITE" id="PS52045"/>
    </source>
</evidence>
<dbReference type="PROSITE" id="PS52045">
    <property type="entry name" value="NEPROSIN_PEP_CD"/>
    <property type="match status" value="1"/>
</dbReference>
<dbReference type="InterPro" id="IPR004314">
    <property type="entry name" value="Neprosin"/>
</dbReference>
<organism evidence="3 4">
    <name type="scientific">Streptantibioticus cattleyicolor (strain ATCC 35852 / DSM 46488 / JCM 4925 / NBRC 14057 / NRRL 8057)</name>
    <name type="common">Streptomyces cattleya</name>
    <dbReference type="NCBI Taxonomy" id="1003195"/>
    <lineage>
        <taxon>Bacteria</taxon>
        <taxon>Bacillati</taxon>
        <taxon>Actinomycetota</taxon>
        <taxon>Actinomycetes</taxon>
        <taxon>Kitasatosporales</taxon>
        <taxon>Streptomycetaceae</taxon>
        <taxon>Streptantibioticus</taxon>
    </lineage>
</organism>
<proteinExistence type="predicted"/>
<dbReference type="InterPro" id="IPR053168">
    <property type="entry name" value="Glutamic_endopeptidase"/>
</dbReference>